<dbReference type="InterPro" id="IPR036328">
    <property type="entry name" value="MliC_sf"/>
</dbReference>
<keyword evidence="3" id="KW-0564">Palmitate</keyword>
<evidence type="ECO:0000256" key="4">
    <source>
        <dbReference type="ARBA" id="ARBA00023288"/>
    </source>
</evidence>
<dbReference type="PROSITE" id="PS51257">
    <property type="entry name" value="PROKAR_LIPOPROTEIN"/>
    <property type="match status" value="1"/>
</dbReference>
<dbReference type="Gene3D" id="2.40.128.200">
    <property type="match status" value="1"/>
</dbReference>
<evidence type="ECO:0000256" key="5">
    <source>
        <dbReference type="SAM" id="SignalP"/>
    </source>
</evidence>
<gene>
    <name evidence="7" type="ORF">DI551_09270</name>
</gene>
<keyword evidence="2" id="KW-0472">Membrane</keyword>
<dbReference type="Proteomes" id="UP000249417">
    <property type="component" value="Unassembled WGS sequence"/>
</dbReference>
<evidence type="ECO:0000313" key="7">
    <source>
        <dbReference type="EMBL" id="PZQ44846.1"/>
    </source>
</evidence>
<sequence>MTKNKHSLIVPLLVLPLFMAGCESAPKYKHAPVTPQRMSCTGGVPADVTLYSPVEAKLNFESKSYTLNRIETASGVQYGNSDISFWNKGIDAMIIRKDGTMTSCTYIPRSGL</sequence>
<feature type="chain" id="PRO_5016017686" description="C-type lysozyme inhibitor domain-containing protein" evidence="5">
    <location>
        <begin position="21"/>
        <end position="112"/>
    </location>
</feature>
<dbReference type="SUPFAM" id="SSF141488">
    <property type="entry name" value="YdhA-like"/>
    <property type="match status" value="1"/>
</dbReference>
<proteinExistence type="predicted"/>
<evidence type="ECO:0000259" key="6">
    <source>
        <dbReference type="Pfam" id="PF09864"/>
    </source>
</evidence>
<keyword evidence="4" id="KW-0449">Lipoprotein</keyword>
<dbReference type="AlphaFoldDB" id="A0A2W5MUM1"/>
<feature type="signal peptide" evidence="5">
    <location>
        <begin position="1"/>
        <end position="20"/>
    </location>
</feature>
<protein>
    <recommendedName>
        <fullName evidence="6">C-type lysozyme inhibitor domain-containing protein</fullName>
    </recommendedName>
</protein>
<evidence type="ECO:0000256" key="3">
    <source>
        <dbReference type="ARBA" id="ARBA00023139"/>
    </source>
</evidence>
<dbReference type="Pfam" id="PF09864">
    <property type="entry name" value="MliC"/>
    <property type="match status" value="1"/>
</dbReference>
<evidence type="ECO:0000313" key="8">
    <source>
        <dbReference type="Proteomes" id="UP000249417"/>
    </source>
</evidence>
<reference evidence="7 8" key="1">
    <citation type="submission" date="2017-08" db="EMBL/GenBank/DDBJ databases">
        <title>Infants hospitalized years apart are colonized by the same room-sourced microbial strains.</title>
        <authorList>
            <person name="Brooks B."/>
            <person name="Olm M.R."/>
            <person name="Firek B.A."/>
            <person name="Baker R."/>
            <person name="Thomas B.C."/>
            <person name="Morowitz M.J."/>
            <person name="Banfield J.F."/>
        </authorList>
    </citation>
    <scope>NUCLEOTIDE SEQUENCE [LARGE SCALE GENOMIC DNA]</scope>
    <source>
        <strain evidence="7">S2_005_002_R2_29</strain>
    </source>
</reference>
<comment type="caution">
    <text evidence="7">The sequence shown here is derived from an EMBL/GenBank/DDBJ whole genome shotgun (WGS) entry which is preliminary data.</text>
</comment>
<evidence type="ECO:0000256" key="1">
    <source>
        <dbReference type="ARBA" id="ARBA00022729"/>
    </source>
</evidence>
<dbReference type="InterPro" id="IPR018660">
    <property type="entry name" value="MliC"/>
</dbReference>
<evidence type="ECO:0000256" key="2">
    <source>
        <dbReference type="ARBA" id="ARBA00023136"/>
    </source>
</evidence>
<keyword evidence="1 5" id="KW-0732">Signal</keyword>
<accession>A0A2W5MUM1</accession>
<organism evidence="7 8">
    <name type="scientific">Micavibrio aeruginosavorus</name>
    <dbReference type="NCBI Taxonomy" id="349221"/>
    <lineage>
        <taxon>Bacteria</taxon>
        <taxon>Pseudomonadati</taxon>
        <taxon>Bdellovibrionota</taxon>
        <taxon>Bdellovibrionia</taxon>
        <taxon>Bdellovibrionales</taxon>
        <taxon>Pseudobdellovibrionaceae</taxon>
        <taxon>Micavibrio</taxon>
    </lineage>
</organism>
<name>A0A2W5MUM1_9BACT</name>
<feature type="domain" description="C-type lysozyme inhibitor" evidence="6">
    <location>
        <begin position="40"/>
        <end position="101"/>
    </location>
</feature>
<dbReference type="EMBL" id="QFQB01000075">
    <property type="protein sequence ID" value="PZQ44846.1"/>
    <property type="molecule type" value="Genomic_DNA"/>
</dbReference>